<sequence length="1646" mass="167442">MVQALREEAAHAWELNSRAEAALVEVHASVERTEAQLLDTRARTEALLPLQARLEAHMAEVTTETLGNARAAHKYHQTWRAVRNAVAAAIGEPEDGASIGPVGDARTSVAAEEPMASVATFPSSAGMPRQQQRGRAWSAATSAETADIAARRLSDASREEMRRVALAAQLNKADVHVVDETTIDAELRPSLLGSSPGSVAAGFAGSPASQRHPLGSASVGSFRGLLASPSMASSSSRRPAPQFKYSMRRQASSGSMSPVVRIGGTLRGKEAAHSVTKQALAVLPEPGPWAAAPGADAGLEAASEMASKCAPPVLIPDAVHVRASPGATSEERDESGPLLAALNVVGAATCTVGSTLVIFGGADCSAQLAGASAQEAMRAARLVFLEARDDASAPGQLQITLDATGPTAKATQAAQALEAEREASAAAAAAAAAEDSGKGGGKKKAGKGPAAAEGSDLPAAEPLLWPSSRTWHAAVAVPALRAGSTAAEAAAAAASGEGSAPAASGKGAGGKAGKGGTGKGGAGKGGAGSAAAPADDVAEAVVRVLPPPDSATRDRVFVLGGEGPSGPCGDALWVLDVSKQLWYNPAVQLAGEEVEARQADESDAAAGRADAPLAAGDERGVAWSRALAVAAGVSAGPSAGDEAASSSAGPAGGCLPLPRSRFAAAFVPETREIVINGGQRGGLGTGDTWALHVDSLRWRRIRVPALPALRPRPVPSGTPADAAAEPEEVAVDPDAPLLRGPAPGRLAWHSLVWANVPARYLAPPKRPTADVYVLAPPRDDQEESSGKGGKDKKKGGAAAKDKKKAAGKDKGGKAGKAGAAAADGAAAEPEPKVLQPWERVGRLILVGGVSSAASDAASSIRTALMEAARERQAALEAQAAAAAAEAQGAEEEGEESSGAAAAAPSVDLVRWVQELALDEAGGSDGADSGGSCDGAGDRLRLWALDPSTGKWDRLAVEPLGVLSASARWTNAPETASLARTALDPAGDASAADLGPGVWGLASAATSSLRPLAVAFEAPVAEPPAADGALMTDSRAEPAAAAQAGGAEVPADEVPAGAADDAEPAKPALRTCLRLVVASGDPVAAGGPSGGATRRAAPAAPVCWLVDMPPWDPRAEEACRRAAAEEAMRRAPTTSSSASKACVGAACADGAAFTGTTVKGLREGEGTALWEPPSAHPHAGGDLAEQAPLPVRFEGTWRNDVPVRGTLVWSDGVEDTGSFAPVPVEGASAAGPGRSGEPAAGPFAGRAVPQLDGHGRRVYPEGATSRPGATSTCKRGATYDGQFVKGVESGLGRLDRPDGSWVRSEWTQGAPYGSGDDHEANGDHYNGELWRGLREGEGRVDYHLGGWYRGSWRAGMRAGAGEEETRELHRYRGKFCNGHRAGLGHCLYPDGGQYEGNWLGGKRHGEGSMAWASGRTFSGTWANDRPHGEGFGWDPESGLTFTGEWRAGRPEGKGRAEYSTGEPPAVARVYEGTMVRGAEEGGGRCRFADGCIYIGEWRAGKQHGEGQLVVPFAGAVCRGTWRDGTLHGPARLELGMAGEEELETTVAPRPPSRDAGARAPPAPGAVTAVADQARDTVAGHRLRPRPRTSGQIVGLTRAGERSSAATVVDAIMRLRAVLGKSAPPPAGVFDVVVDSGRVVGNPVEVRD</sequence>
<dbReference type="SUPFAM" id="SSF82185">
    <property type="entry name" value="Histone H3 K4-specific methyltransferase SET7/9 N-terminal domain"/>
    <property type="match status" value="3"/>
</dbReference>
<dbReference type="EMBL" id="VLTL01000045">
    <property type="protein sequence ID" value="KAA0165641.1"/>
    <property type="molecule type" value="Genomic_DNA"/>
</dbReference>
<organism evidence="3 4">
    <name type="scientific">Cafeteria roenbergensis</name>
    <name type="common">Marine flagellate</name>
    <dbReference type="NCBI Taxonomy" id="33653"/>
    <lineage>
        <taxon>Eukaryota</taxon>
        <taxon>Sar</taxon>
        <taxon>Stramenopiles</taxon>
        <taxon>Bigyra</taxon>
        <taxon>Opalozoa</taxon>
        <taxon>Bicosoecida</taxon>
        <taxon>Cafeteriaceae</taxon>
        <taxon>Cafeteria</taxon>
    </lineage>
</organism>
<evidence type="ECO:0000256" key="1">
    <source>
        <dbReference type="ARBA" id="ARBA00022737"/>
    </source>
</evidence>
<proteinExistence type="predicted"/>
<dbReference type="PANTHER" id="PTHR43215">
    <property type="entry name" value="RADIAL SPOKE HEAD 1 HOMOLOG"/>
    <property type="match status" value="1"/>
</dbReference>
<protein>
    <submittedName>
        <fullName evidence="3">Uncharacterized protein</fullName>
    </submittedName>
</protein>
<feature type="compositionally biased region" description="Low complexity" evidence="2">
    <location>
        <begin position="1556"/>
        <end position="1567"/>
    </location>
</feature>
<dbReference type="InterPro" id="IPR003409">
    <property type="entry name" value="MORN"/>
</dbReference>
<keyword evidence="1" id="KW-0677">Repeat</keyword>
<dbReference type="InterPro" id="IPR011043">
    <property type="entry name" value="Gal_Oxase/kelch_b-propeller"/>
</dbReference>
<feature type="region of interest" description="Disordered" evidence="2">
    <location>
        <begin position="775"/>
        <end position="833"/>
    </location>
</feature>
<evidence type="ECO:0000256" key="2">
    <source>
        <dbReference type="SAM" id="MobiDB-lite"/>
    </source>
</evidence>
<feature type="compositionally biased region" description="Low complexity" evidence="2">
    <location>
        <begin position="816"/>
        <end position="827"/>
    </location>
</feature>
<dbReference type="SUPFAM" id="SSF50965">
    <property type="entry name" value="Galactose oxidase, central domain"/>
    <property type="match status" value="1"/>
</dbReference>
<reference evidence="3 4" key="1">
    <citation type="submission" date="2019-07" db="EMBL/GenBank/DDBJ databases">
        <title>Genomes of Cafeteria roenbergensis.</title>
        <authorList>
            <person name="Fischer M.G."/>
            <person name="Hackl T."/>
            <person name="Roman M."/>
        </authorList>
    </citation>
    <scope>NUCLEOTIDE SEQUENCE [LARGE SCALE GENOMIC DNA]</scope>
    <source>
        <strain evidence="3 4">RCC970-E3</strain>
    </source>
</reference>
<dbReference type="PANTHER" id="PTHR43215:SF14">
    <property type="entry name" value="RADIAL SPOKE HEAD 1 HOMOLOG"/>
    <property type="match status" value="1"/>
</dbReference>
<feature type="region of interest" description="Disordered" evidence="2">
    <location>
        <begin position="883"/>
        <end position="903"/>
    </location>
</feature>
<feature type="region of interest" description="Disordered" evidence="2">
    <location>
        <begin position="496"/>
        <end position="531"/>
    </location>
</feature>
<dbReference type="Pfam" id="PF02493">
    <property type="entry name" value="MORN"/>
    <property type="match status" value="9"/>
</dbReference>
<gene>
    <name evidence="3" type="ORF">FNF28_03391</name>
</gene>
<dbReference type="SMART" id="SM00698">
    <property type="entry name" value="MORN"/>
    <property type="match status" value="7"/>
</dbReference>
<accession>A0A5A8DP42</accession>
<feature type="region of interest" description="Disordered" evidence="2">
    <location>
        <begin position="712"/>
        <end position="735"/>
    </location>
</feature>
<feature type="region of interest" description="Disordered" evidence="2">
    <location>
        <begin position="428"/>
        <end position="457"/>
    </location>
</feature>
<comment type="caution">
    <text evidence="3">The sequence shown here is derived from an EMBL/GenBank/DDBJ whole genome shotgun (WGS) entry which is preliminary data.</text>
</comment>
<dbReference type="InterPro" id="IPR015915">
    <property type="entry name" value="Kelch-typ_b-propeller"/>
</dbReference>
<feature type="compositionally biased region" description="Gly residues" evidence="2">
    <location>
        <begin position="506"/>
        <end position="528"/>
    </location>
</feature>
<evidence type="ECO:0000313" key="3">
    <source>
        <dbReference type="EMBL" id="KAA0165641.1"/>
    </source>
</evidence>
<name>A0A5A8DP42_CAFRO</name>
<feature type="region of interest" description="Disordered" evidence="2">
    <location>
        <begin position="1293"/>
        <end position="1319"/>
    </location>
</feature>
<dbReference type="Gene3D" id="2.120.10.80">
    <property type="entry name" value="Kelch-type beta propeller"/>
    <property type="match status" value="1"/>
</dbReference>
<feature type="compositionally biased region" description="Basic residues" evidence="2">
    <location>
        <begin position="790"/>
        <end position="803"/>
    </location>
</feature>
<dbReference type="Gene3D" id="2.20.110.10">
    <property type="entry name" value="Histone H3 K4-specific methyltransferase SET7/9 N-terminal domain"/>
    <property type="match status" value="2"/>
</dbReference>
<feature type="compositionally biased region" description="Low complexity" evidence="2">
    <location>
        <begin position="496"/>
        <end position="505"/>
    </location>
</feature>
<dbReference type="Proteomes" id="UP000324907">
    <property type="component" value="Unassembled WGS sequence"/>
</dbReference>
<feature type="region of interest" description="Disordered" evidence="2">
    <location>
        <begin position="1544"/>
        <end position="1567"/>
    </location>
</feature>
<evidence type="ECO:0000313" key="4">
    <source>
        <dbReference type="Proteomes" id="UP000324907"/>
    </source>
</evidence>